<dbReference type="EMBL" id="LCFI01000008">
    <property type="protein sequence ID" value="KKS90130.1"/>
    <property type="molecule type" value="Genomic_DNA"/>
</dbReference>
<sequence length="328" mass="35984">MNILVTGGAGYIGSHMVRMLVEEGHEVVVLDTMEFGHGNAIPKQATLVKGDIGDRGAVDAAFSHRPVGAVIHFAGYISVEESVSEPKKYFHNNLVSPIILLEAMEAHGVDKIIFSSTAAVYGEPTVVPIPEDHLKNPTNPYGLSKWCFEHYLGIVDRQKKIRSISLRYFNAAGAALDGNHGEAHAPEIHIIPLGLFAAMNNKEFYLYGDDYPTKDGSCVRDYIHIEDLCRAHILGLDALERGHKTDVFNVGTGVGITNKEVIAEIKKQTGVDFPVAIKSRRPGDPAVLIADPAKLKKELNWEPMCSDISTIVGSAWKWHGKHPEGYRE</sequence>
<dbReference type="PANTHER" id="PTHR43725:SF53">
    <property type="entry name" value="UDP-ARABINOSE 4-EPIMERASE 1"/>
    <property type="match status" value="1"/>
</dbReference>
<evidence type="ECO:0000256" key="1">
    <source>
        <dbReference type="ARBA" id="ARBA00000083"/>
    </source>
</evidence>
<dbReference type="Proteomes" id="UP000034669">
    <property type="component" value="Unassembled WGS sequence"/>
</dbReference>
<comment type="similarity">
    <text evidence="4 10">Belongs to the NAD(P)-dependent epimerase/dehydratase family.</text>
</comment>
<dbReference type="EC" id="5.1.3.2" evidence="5 10"/>
<dbReference type="AlphaFoldDB" id="A0A0G1CWN0"/>
<gene>
    <name evidence="12" type="ORF">UV66_C0008G0005</name>
</gene>
<name>A0A0G1CWN0_9BACT</name>
<dbReference type="PANTHER" id="PTHR43725">
    <property type="entry name" value="UDP-GLUCOSE 4-EPIMERASE"/>
    <property type="match status" value="1"/>
</dbReference>
<comment type="caution">
    <text evidence="12">The sequence shown here is derived from an EMBL/GenBank/DDBJ whole genome shotgun (WGS) entry which is preliminary data.</text>
</comment>
<dbReference type="InterPro" id="IPR001509">
    <property type="entry name" value="Epimerase_deHydtase"/>
</dbReference>
<comment type="catalytic activity">
    <reaction evidence="1 10">
        <text>UDP-alpha-D-glucose = UDP-alpha-D-galactose</text>
        <dbReference type="Rhea" id="RHEA:22168"/>
        <dbReference type="ChEBI" id="CHEBI:58885"/>
        <dbReference type="ChEBI" id="CHEBI:66914"/>
        <dbReference type="EC" id="5.1.3.2"/>
    </reaction>
</comment>
<feature type="domain" description="NAD-dependent epimerase/dehydratase" evidence="11">
    <location>
        <begin position="3"/>
        <end position="251"/>
    </location>
</feature>
<keyword evidence="7 10" id="KW-0520">NAD</keyword>
<evidence type="ECO:0000256" key="3">
    <source>
        <dbReference type="ARBA" id="ARBA00004947"/>
    </source>
</evidence>
<dbReference type="Pfam" id="PF01370">
    <property type="entry name" value="Epimerase"/>
    <property type="match status" value="1"/>
</dbReference>
<reference evidence="12 13" key="1">
    <citation type="journal article" date="2015" name="Nature">
        <title>rRNA introns, odd ribosomes, and small enigmatic genomes across a large radiation of phyla.</title>
        <authorList>
            <person name="Brown C.T."/>
            <person name="Hug L.A."/>
            <person name="Thomas B.C."/>
            <person name="Sharon I."/>
            <person name="Castelle C.J."/>
            <person name="Singh A."/>
            <person name="Wilkins M.J."/>
            <person name="Williams K.H."/>
            <person name="Banfield J.F."/>
        </authorList>
    </citation>
    <scope>NUCLEOTIDE SEQUENCE [LARGE SCALE GENOMIC DNA]</scope>
</reference>
<evidence type="ECO:0000256" key="10">
    <source>
        <dbReference type="RuleBase" id="RU366046"/>
    </source>
</evidence>
<evidence type="ECO:0000256" key="9">
    <source>
        <dbReference type="ARBA" id="ARBA00023277"/>
    </source>
</evidence>
<dbReference type="InterPro" id="IPR036291">
    <property type="entry name" value="NAD(P)-bd_dom_sf"/>
</dbReference>
<evidence type="ECO:0000256" key="8">
    <source>
        <dbReference type="ARBA" id="ARBA00023235"/>
    </source>
</evidence>
<dbReference type="SUPFAM" id="SSF51735">
    <property type="entry name" value="NAD(P)-binding Rossmann-fold domains"/>
    <property type="match status" value="1"/>
</dbReference>
<evidence type="ECO:0000313" key="12">
    <source>
        <dbReference type="EMBL" id="KKS90130.1"/>
    </source>
</evidence>
<comment type="subunit">
    <text evidence="10">Homodimer.</text>
</comment>
<evidence type="ECO:0000256" key="4">
    <source>
        <dbReference type="ARBA" id="ARBA00007637"/>
    </source>
</evidence>
<dbReference type="Gene3D" id="3.90.25.10">
    <property type="entry name" value="UDP-galactose 4-epimerase, domain 1"/>
    <property type="match status" value="1"/>
</dbReference>
<comment type="pathway">
    <text evidence="3 10">Carbohydrate metabolism; galactose metabolism.</text>
</comment>
<keyword evidence="9 10" id="KW-0119">Carbohydrate metabolism</keyword>
<evidence type="ECO:0000256" key="2">
    <source>
        <dbReference type="ARBA" id="ARBA00001911"/>
    </source>
</evidence>
<evidence type="ECO:0000313" key="13">
    <source>
        <dbReference type="Proteomes" id="UP000034669"/>
    </source>
</evidence>
<dbReference type="Gene3D" id="3.40.50.720">
    <property type="entry name" value="NAD(P)-binding Rossmann-like Domain"/>
    <property type="match status" value="1"/>
</dbReference>
<keyword evidence="8 10" id="KW-0413">Isomerase</keyword>
<dbReference type="NCBIfam" id="TIGR01179">
    <property type="entry name" value="galE"/>
    <property type="match status" value="1"/>
</dbReference>
<dbReference type="PATRIC" id="fig|1618557.3.peg.736"/>
<evidence type="ECO:0000256" key="7">
    <source>
        <dbReference type="ARBA" id="ARBA00023027"/>
    </source>
</evidence>
<dbReference type="GO" id="GO:0003978">
    <property type="term" value="F:UDP-glucose 4-epimerase activity"/>
    <property type="evidence" value="ECO:0007669"/>
    <property type="project" value="UniProtKB-UniRule"/>
</dbReference>
<evidence type="ECO:0000256" key="5">
    <source>
        <dbReference type="ARBA" id="ARBA00013189"/>
    </source>
</evidence>
<dbReference type="InterPro" id="IPR005886">
    <property type="entry name" value="UDP_G4E"/>
</dbReference>
<accession>A0A0G1CWN0</accession>
<dbReference type="CDD" id="cd05247">
    <property type="entry name" value="UDP_G4E_1_SDR_e"/>
    <property type="match status" value="1"/>
</dbReference>
<evidence type="ECO:0000256" key="6">
    <source>
        <dbReference type="ARBA" id="ARBA00018569"/>
    </source>
</evidence>
<protein>
    <recommendedName>
        <fullName evidence="6 10">UDP-glucose 4-epimerase</fullName>
        <ecNumber evidence="5 10">5.1.3.2</ecNumber>
    </recommendedName>
</protein>
<dbReference type="UniPathway" id="UPA00214"/>
<organism evidence="12 13">
    <name type="scientific">Candidatus Woesebacteria bacterium GW2011_GWA1_43_12</name>
    <dbReference type="NCBI Taxonomy" id="1618557"/>
    <lineage>
        <taxon>Bacteria</taxon>
        <taxon>Candidatus Woeseibacteriota</taxon>
    </lineage>
</organism>
<proteinExistence type="inferred from homology"/>
<evidence type="ECO:0000259" key="11">
    <source>
        <dbReference type="Pfam" id="PF01370"/>
    </source>
</evidence>
<dbReference type="GO" id="GO:0006012">
    <property type="term" value="P:galactose metabolic process"/>
    <property type="evidence" value="ECO:0007669"/>
    <property type="project" value="UniProtKB-UniPathway"/>
</dbReference>
<comment type="cofactor">
    <cofactor evidence="2 10">
        <name>NAD(+)</name>
        <dbReference type="ChEBI" id="CHEBI:57540"/>
    </cofactor>
</comment>